<organism evidence="2 3">
    <name type="scientific">Vitrella brassicaformis (strain CCMP3155)</name>
    <dbReference type="NCBI Taxonomy" id="1169540"/>
    <lineage>
        <taxon>Eukaryota</taxon>
        <taxon>Sar</taxon>
        <taxon>Alveolata</taxon>
        <taxon>Colpodellida</taxon>
        <taxon>Vitrellaceae</taxon>
        <taxon>Vitrella</taxon>
    </lineage>
</organism>
<accession>A0A0G4F287</accession>
<dbReference type="OMA" id="KEYKYEF"/>
<proteinExistence type="predicted"/>
<dbReference type="GO" id="GO:0005759">
    <property type="term" value="C:mitochondrial matrix"/>
    <property type="evidence" value="ECO:0007669"/>
    <property type="project" value="InterPro"/>
</dbReference>
<feature type="region of interest" description="Disordered" evidence="1">
    <location>
        <begin position="115"/>
        <end position="137"/>
    </location>
</feature>
<sequence>MPLARCLRSLPSALQVGARGMMPSMGRSEALIARRAAYRCFSVAANLTKALRQEIQHEKTSYEQPDLIKNFLKSSEWKFQEPESNVNMVLSKKANGYDITVEFQLASPYAPDWDELQASQPSQEGGKEGQQGESEPPMAAAVTDFTITIEKGGKGEGMTFYCSTYAGKQDYRFLIGNIRFFSNEEEKMSPTSYNGPSFDDLDDRLQEAFDQWLASLGISEEVCDFIDAVAVDKEQREYLRWLEGFGKVLEV</sequence>
<dbReference type="InterPro" id="IPR003428">
    <property type="entry name" value="MAM33"/>
</dbReference>
<dbReference type="OrthoDB" id="278212at2759"/>
<dbReference type="Proteomes" id="UP000041254">
    <property type="component" value="Unassembled WGS sequence"/>
</dbReference>
<evidence type="ECO:0000313" key="3">
    <source>
        <dbReference type="Proteomes" id="UP000041254"/>
    </source>
</evidence>
<dbReference type="VEuPathDB" id="CryptoDB:Vbra_14273"/>
<evidence type="ECO:0000313" key="2">
    <source>
        <dbReference type="EMBL" id="CEM05651.1"/>
    </source>
</evidence>
<dbReference type="PANTHER" id="PTHR10826">
    <property type="entry name" value="COMPLEMENT COMPONENT 1"/>
    <property type="match status" value="1"/>
</dbReference>
<dbReference type="EMBL" id="CDMY01000362">
    <property type="protein sequence ID" value="CEM05651.1"/>
    <property type="molecule type" value="Genomic_DNA"/>
</dbReference>
<dbReference type="SUPFAM" id="SSF54529">
    <property type="entry name" value="Mitochondrial glycoprotein MAM33-like"/>
    <property type="match status" value="1"/>
</dbReference>
<gene>
    <name evidence="2" type="ORF">Vbra_14273</name>
</gene>
<evidence type="ECO:0008006" key="4">
    <source>
        <dbReference type="Google" id="ProtNLM"/>
    </source>
</evidence>
<dbReference type="AlphaFoldDB" id="A0A0G4F287"/>
<dbReference type="Gene3D" id="3.10.280.10">
    <property type="entry name" value="Mitochondrial glycoprotein"/>
    <property type="match status" value="1"/>
</dbReference>
<dbReference type="PhylomeDB" id="A0A0G4F287"/>
<dbReference type="STRING" id="1169540.A0A0G4F287"/>
<reference evidence="2 3" key="1">
    <citation type="submission" date="2014-11" db="EMBL/GenBank/DDBJ databases">
        <authorList>
            <person name="Zhu J."/>
            <person name="Qi W."/>
            <person name="Song R."/>
        </authorList>
    </citation>
    <scope>NUCLEOTIDE SEQUENCE [LARGE SCALE GENOMIC DNA]</scope>
</reference>
<dbReference type="InterPro" id="IPR036561">
    <property type="entry name" value="MAM33_sf"/>
</dbReference>
<dbReference type="PANTHER" id="PTHR10826:SF1">
    <property type="entry name" value="COMPLEMENT COMPONENT 1 Q SUBCOMPONENT-BINDING PROTEIN, MITOCHONDRIAL"/>
    <property type="match status" value="1"/>
</dbReference>
<keyword evidence="3" id="KW-1185">Reference proteome</keyword>
<name>A0A0G4F287_VITBC</name>
<dbReference type="Pfam" id="PF02330">
    <property type="entry name" value="MAM33"/>
    <property type="match status" value="1"/>
</dbReference>
<dbReference type="InParanoid" id="A0A0G4F287"/>
<evidence type="ECO:0000256" key="1">
    <source>
        <dbReference type="SAM" id="MobiDB-lite"/>
    </source>
</evidence>
<protein>
    <recommendedName>
        <fullName evidence="4">Mitochondrial glycoprotein domain-containing protein</fullName>
    </recommendedName>
</protein>